<dbReference type="OrthoDB" id="9108835at2"/>
<reference evidence="1 2" key="1">
    <citation type="submission" date="2016-11" db="EMBL/GenBank/DDBJ databases">
        <authorList>
            <person name="Jaros S."/>
            <person name="Januszkiewicz K."/>
            <person name="Wedrychowicz H."/>
        </authorList>
    </citation>
    <scope>NUCLEOTIDE SEQUENCE [LARGE SCALE GENOMIC DNA]</scope>
    <source>
        <strain evidence="1 2">GAS95</strain>
    </source>
</reference>
<protein>
    <submittedName>
        <fullName evidence="1">Uncharacterized protein</fullName>
    </submittedName>
</protein>
<dbReference type="RefSeq" id="WP_074298629.1">
    <property type="nucleotide sequence ID" value="NZ_FSRU01000002.1"/>
</dbReference>
<dbReference type="Proteomes" id="UP000185151">
    <property type="component" value="Unassembled WGS sequence"/>
</dbReference>
<evidence type="ECO:0000313" key="2">
    <source>
        <dbReference type="Proteomes" id="UP000185151"/>
    </source>
</evidence>
<name>A0A1N6KP51_9BURK</name>
<keyword evidence="2" id="KW-1185">Reference proteome</keyword>
<sequence length="152" mass="15883">MSVLAKDLFELQRLASGGAGALTEHLLKEVAADIISEGVDDELAATQQGSDMQIKHTAATRNRDEIEYFTRAGKCAVVAMLFAASVTTHASVARGQAGRHGASLGSTAHAAAATSGAAAAPGRVSLVEGYQPWPQAEMQQFAKPKFVPYDGR</sequence>
<gene>
    <name evidence="1" type="ORF">SAMN05444165_4100</name>
</gene>
<dbReference type="EMBL" id="FSRU01000002">
    <property type="protein sequence ID" value="SIO58318.1"/>
    <property type="molecule type" value="Genomic_DNA"/>
</dbReference>
<organism evidence="1 2">
    <name type="scientific">Paraburkholderia phenazinium</name>
    <dbReference type="NCBI Taxonomy" id="60549"/>
    <lineage>
        <taxon>Bacteria</taxon>
        <taxon>Pseudomonadati</taxon>
        <taxon>Pseudomonadota</taxon>
        <taxon>Betaproteobacteria</taxon>
        <taxon>Burkholderiales</taxon>
        <taxon>Burkholderiaceae</taxon>
        <taxon>Paraburkholderia</taxon>
    </lineage>
</organism>
<evidence type="ECO:0000313" key="1">
    <source>
        <dbReference type="EMBL" id="SIO58318.1"/>
    </source>
</evidence>
<proteinExistence type="predicted"/>
<dbReference type="AlphaFoldDB" id="A0A1N6KP51"/>
<accession>A0A1N6KP51</accession>